<evidence type="ECO:0000313" key="1">
    <source>
        <dbReference type="EMBL" id="KAK4757174.1"/>
    </source>
</evidence>
<sequence>MASEAASSSVTGMRRHAGVQVSVSPLLVVAISGAGPLQERLDRFPVWAMYLSKRTVYLLSLPQCPRTVTNPLQCGSSWLIKVREDDSRRMNLLNPLSWADSSTLSVCHPLIVDSSSFRVSELCCEFVTQT</sequence>
<dbReference type="AlphaFoldDB" id="A0AAN7Q115"/>
<protein>
    <submittedName>
        <fullName evidence="1">Uncharacterized protein</fullName>
    </submittedName>
</protein>
<keyword evidence="2" id="KW-1185">Reference proteome</keyword>
<dbReference type="Proteomes" id="UP001345219">
    <property type="component" value="Chromosome 6"/>
</dbReference>
<dbReference type="EMBL" id="JAXIOK010000013">
    <property type="protein sequence ID" value="KAK4757174.1"/>
    <property type="molecule type" value="Genomic_DNA"/>
</dbReference>
<reference evidence="1 2" key="1">
    <citation type="journal article" date="2023" name="Hortic Res">
        <title>Pangenome of water caltrop reveals structural variations and asymmetric subgenome divergence after allopolyploidization.</title>
        <authorList>
            <person name="Zhang X."/>
            <person name="Chen Y."/>
            <person name="Wang L."/>
            <person name="Yuan Y."/>
            <person name="Fang M."/>
            <person name="Shi L."/>
            <person name="Lu R."/>
            <person name="Comes H.P."/>
            <person name="Ma Y."/>
            <person name="Chen Y."/>
            <person name="Huang G."/>
            <person name="Zhou Y."/>
            <person name="Zheng Z."/>
            <person name="Qiu Y."/>
        </authorList>
    </citation>
    <scope>NUCLEOTIDE SEQUENCE [LARGE SCALE GENOMIC DNA]</scope>
    <source>
        <tissue evidence="1">Roots</tissue>
    </source>
</reference>
<name>A0AAN7Q115_9MYRT</name>
<comment type="caution">
    <text evidence="1">The sequence shown here is derived from an EMBL/GenBank/DDBJ whole genome shotgun (WGS) entry which is preliminary data.</text>
</comment>
<gene>
    <name evidence="1" type="ORF">SAY87_007301</name>
</gene>
<proteinExistence type="predicted"/>
<evidence type="ECO:0000313" key="2">
    <source>
        <dbReference type="Proteomes" id="UP001345219"/>
    </source>
</evidence>
<accession>A0AAN7Q115</accession>
<organism evidence="1 2">
    <name type="scientific">Trapa incisa</name>
    <dbReference type="NCBI Taxonomy" id="236973"/>
    <lineage>
        <taxon>Eukaryota</taxon>
        <taxon>Viridiplantae</taxon>
        <taxon>Streptophyta</taxon>
        <taxon>Embryophyta</taxon>
        <taxon>Tracheophyta</taxon>
        <taxon>Spermatophyta</taxon>
        <taxon>Magnoliopsida</taxon>
        <taxon>eudicotyledons</taxon>
        <taxon>Gunneridae</taxon>
        <taxon>Pentapetalae</taxon>
        <taxon>rosids</taxon>
        <taxon>malvids</taxon>
        <taxon>Myrtales</taxon>
        <taxon>Lythraceae</taxon>
        <taxon>Trapa</taxon>
    </lineage>
</organism>